<keyword evidence="3" id="KW-0614">Plasmid</keyword>
<evidence type="ECO:0000256" key="2">
    <source>
        <dbReference type="ARBA" id="ARBA00022801"/>
    </source>
</evidence>
<dbReference type="KEGG" id="aef:GEV26_00195"/>
<dbReference type="InterPro" id="IPR016191">
    <property type="entry name" value="Ribonuclease/ribotoxin"/>
</dbReference>
<dbReference type="RefSeq" id="WP_153651204.1">
    <property type="nucleotide sequence ID" value="NZ_CP045736.1"/>
</dbReference>
<dbReference type="SUPFAM" id="SSF53933">
    <property type="entry name" value="Microbial ribonucleases"/>
    <property type="match status" value="1"/>
</dbReference>
<evidence type="ECO:0000256" key="1">
    <source>
        <dbReference type="ARBA" id="ARBA00022722"/>
    </source>
</evidence>
<dbReference type="EMBL" id="CP045736">
    <property type="protein sequence ID" value="QGG39930.1"/>
    <property type="molecule type" value="Genomic_DNA"/>
</dbReference>
<dbReference type="GO" id="GO:0003723">
    <property type="term" value="F:RNA binding"/>
    <property type="evidence" value="ECO:0007669"/>
    <property type="project" value="InterPro"/>
</dbReference>
<name>A0A5Q2MJ03_9ACTN</name>
<keyword evidence="4" id="KW-1185">Reference proteome</keyword>
<keyword evidence="2" id="KW-0378">Hydrolase</keyword>
<organism evidence="3 4">
    <name type="scientific">Aeromicrobium yanjiei</name>
    <dbReference type="NCBI Taxonomy" id="2662028"/>
    <lineage>
        <taxon>Bacteria</taxon>
        <taxon>Bacillati</taxon>
        <taxon>Actinomycetota</taxon>
        <taxon>Actinomycetes</taxon>
        <taxon>Propionibacteriales</taxon>
        <taxon>Nocardioidaceae</taxon>
        <taxon>Aeromicrobium</taxon>
    </lineage>
</organism>
<proteinExistence type="predicted"/>
<reference evidence="3 4" key="1">
    <citation type="submission" date="2019-11" db="EMBL/GenBank/DDBJ databases">
        <authorList>
            <person name="Li J."/>
        </authorList>
    </citation>
    <scope>NUCLEOTIDE SEQUENCE [LARGE SCALE GENOMIC DNA]</scope>
    <source>
        <strain evidence="3 4">MF47</strain>
        <plasmid evidence="3 4">p001</plasmid>
    </source>
</reference>
<protein>
    <submittedName>
        <fullName evidence="3">Uncharacterized protein</fullName>
    </submittedName>
</protein>
<evidence type="ECO:0000313" key="4">
    <source>
        <dbReference type="Proteomes" id="UP000392064"/>
    </source>
</evidence>
<gene>
    <name evidence="3" type="ORF">GEV26_00195</name>
</gene>
<dbReference type="Gene3D" id="3.10.450.30">
    <property type="entry name" value="Microbial ribonucleases"/>
    <property type="match status" value="1"/>
</dbReference>
<geneLocation type="plasmid" evidence="3 4">
    <name>p001</name>
</geneLocation>
<dbReference type="Pfam" id="PF00545">
    <property type="entry name" value="Ribonuclease"/>
    <property type="match status" value="1"/>
</dbReference>
<dbReference type="Proteomes" id="UP000392064">
    <property type="component" value="Plasmid p001"/>
</dbReference>
<sequence>MVGSGPDRCEGCTATGVQERLGLQELGGPRAGGVTYREWEVNQYTKGVNRGAERLVTSSDGSAYFTGDHYGSFMLVRGPTK</sequence>
<dbReference type="GO" id="GO:0016787">
    <property type="term" value="F:hydrolase activity"/>
    <property type="evidence" value="ECO:0007669"/>
    <property type="project" value="UniProtKB-KW"/>
</dbReference>
<accession>A0A5Q2MJ03</accession>
<evidence type="ECO:0000313" key="3">
    <source>
        <dbReference type="EMBL" id="QGG39930.1"/>
    </source>
</evidence>
<dbReference type="InterPro" id="IPR000026">
    <property type="entry name" value="N1-like"/>
</dbReference>
<dbReference type="GO" id="GO:0004521">
    <property type="term" value="F:RNA endonuclease activity"/>
    <property type="evidence" value="ECO:0007669"/>
    <property type="project" value="InterPro"/>
</dbReference>
<keyword evidence="1" id="KW-0540">Nuclease</keyword>
<dbReference type="AlphaFoldDB" id="A0A5Q2MJ03"/>